<name>A0A2S6FVN1_9CLOT</name>
<protein>
    <submittedName>
        <fullName evidence="1">Uncharacterized protein</fullName>
    </submittedName>
</protein>
<dbReference type="Proteomes" id="UP000239863">
    <property type="component" value="Unassembled WGS sequence"/>
</dbReference>
<evidence type="ECO:0000313" key="1">
    <source>
        <dbReference type="EMBL" id="PPK46339.1"/>
    </source>
</evidence>
<organism evidence="1 2">
    <name type="scientific">Clostridium algidicarnis DSM 15099</name>
    <dbReference type="NCBI Taxonomy" id="1121295"/>
    <lineage>
        <taxon>Bacteria</taxon>
        <taxon>Bacillati</taxon>
        <taxon>Bacillota</taxon>
        <taxon>Clostridia</taxon>
        <taxon>Eubacteriales</taxon>
        <taxon>Clostridiaceae</taxon>
        <taxon>Clostridium</taxon>
    </lineage>
</organism>
<comment type="caution">
    <text evidence="1">The sequence shown here is derived from an EMBL/GenBank/DDBJ whole genome shotgun (WGS) entry which is preliminary data.</text>
</comment>
<dbReference type="RefSeq" id="WP_104410494.1">
    <property type="nucleotide sequence ID" value="NZ_PTIS01000017.1"/>
</dbReference>
<proteinExistence type="predicted"/>
<sequence length="81" mass="9405">MEDGILRAVKWEGNSKDMYKLVLSQTPLLFKKQIIILVSNWINHNNIKVITEEVVFEIVEDIAPLKIKMKLLPVLKSMRSI</sequence>
<dbReference type="AlphaFoldDB" id="A0A2S6FVN1"/>
<gene>
    <name evidence="1" type="ORF">BD821_11740</name>
</gene>
<accession>A0A2S6FVN1</accession>
<dbReference type="EMBL" id="PTIS01000017">
    <property type="protein sequence ID" value="PPK46339.1"/>
    <property type="molecule type" value="Genomic_DNA"/>
</dbReference>
<evidence type="ECO:0000313" key="2">
    <source>
        <dbReference type="Proteomes" id="UP000239863"/>
    </source>
</evidence>
<dbReference type="OrthoDB" id="1739867at2"/>
<reference evidence="1 2" key="1">
    <citation type="submission" date="2018-02" db="EMBL/GenBank/DDBJ databases">
        <title>Genomic Encyclopedia of Archaeal and Bacterial Type Strains, Phase II (KMG-II): from individual species to whole genera.</title>
        <authorList>
            <person name="Goeker M."/>
        </authorList>
    </citation>
    <scope>NUCLEOTIDE SEQUENCE [LARGE SCALE GENOMIC DNA]</scope>
    <source>
        <strain evidence="1 2">DSM 15099</strain>
    </source>
</reference>